<name>A0A0P1AI67_PLAHL</name>
<dbReference type="EMBL" id="CCYD01000523">
    <property type="protein sequence ID" value="CEG40870.1"/>
    <property type="molecule type" value="Genomic_DNA"/>
</dbReference>
<keyword evidence="2" id="KW-1185">Reference proteome</keyword>
<accession>A0A0P1AI67</accession>
<protein>
    <submittedName>
        <fullName evidence="1">Uncharacterized protein</fullName>
    </submittedName>
</protein>
<dbReference type="Proteomes" id="UP000054928">
    <property type="component" value="Unassembled WGS sequence"/>
</dbReference>
<evidence type="ECO:0000313" key="2">
    <source>
        <dbReference type="Proteomes" id="UP000054928"/>
    </source>
</evidence>
<sequence length="64" mass="7024">MELATIVSSNFRAKSWKSSEVASAATNKNDQMLQSPKLRRIVAAKSSVSRANTCKVLRLCVNNI</sequence>
<proteinExistence type="predicted"/>
<reference evidence="2" key="1">
    <citation type="submission" date="2014-09" db="EMBL/GenBank/DDBJ databases">
        <authorList>
            <person name="Sharma Rahul"/>
            <person name="Thines Marco"/>
        </authorList>
    </citation>
    <scope>NUCLEOTIDE SEQUENCE [LARGE SCALE GENOMIC DNA]</scope>
</reference>
<dbReference type="AlphaFoldDB" id="A0A0P1AI67"/>
<dbReference type="GeneID" id="36406104"/>
<evidence type="ECO:0000313" key="1">
    <source>
        <dbReference type="EMBL" id="CEG40870.1"/>
    </source>
</evidence>
<organism evidence="1 2">
    <name type="scientific">Plasmopara halstedii</name>
    <name type="common">Downy mildew of sunflower</name>
    <dbReference type="NCBI Taxonomy" id="4781"/>
    <lineage>
        <taxon>Eukaryota</taxon>
        <taxon>Sar</taxon>
        <taxon>Stramenopiles</taxon>
        <taxon>Oomycota</taxon>
        <taxon>Peronosporomycetes</taxon>
        <taxon>Peronosporales</taxon>
        <taxon>Peronosporaceae</taxon>
        <taxon>Plasmopara</taxon>
    </lineage>
</organism>
<dbReference type="RefSeq" id="XP_024577239.1">
    <property type="nucleotide sequence ID" value="XM_024726575.1"/>
</dbReference>